<name>A0A1I1B7A1_9CLOT</name>
<dbReference type="Pfam" id="PF01934">
    <property type="entry name" value="HepT-like"/>
    <property type="match status" value="1"/>
</dbReference>
<sequence>MKEMFLNYEESINEEINKIDCLYDGKDETIKNFKILDEILIRINKVINNVLDLSTEFIEFKELGVYKKRINSFDILEKNNVIDKEVKKSLEALCGLKDTNMNNRDEIDANNVIYIINNKFKEVKDFLSNISKNI</sequence>
<dbReference type="GO" id="GO:0004540">
    <property type="term" value="F:RNA nuclease activity"/>
    <property type="evidence" value="ECO:0007669"/>
    <property type="project" value="InterPro"/>
</dbReference>
<keyword evidence="2" id="KW-0540">Nuclease</keyword>
<proteinExistence type="inferred from homology"/>
<comment type="similarity">
    <text evidence="4">Belongs to the HepT RNase toxin family.</text>
</comment>
<dbReference type="GO" id="GO:0016787">
    <property type="term" value="F:hydrolase activity"/>
    <property type="evidence" value="ECO:0007669"/>
    <property type="project" value="UniProtKB-KW"/>
</dbReference>
<dbReference type="InterPro" id="IPR008201">
    <property type="entry name" value="HepT-like"/>
</dbReference>
<dbReference type="EMBL" id="FOKI01000068">
    <property type="protein sequence ID" value="SFB45662.1"/>
    <property type="molecule type" value="Genomic_DNA"/>
</dbReference>
<evidence type="ECO:0000256" key="3">
    <source>
        <dbReference type="ARBA" id="ARBA00022801"/>
    </source>
</evidence>
<dbReference type="AlphaFoldDB" id="A0A1I1B7A1"/>
<organism evidence="5 6">
    <name type="scientific">Clostridium frigidicarnis</name>
    <dbReference type="NCBI Taxonomy" id="84698"/>
    <lineage>
        <taxon>Bacteria</taxon>
        <taxon>Bacillati</taxon>
        <taxon>Bacillota</taxon>
        <taxon>Clostridia</taxon>
        <taxon>Eubacteriales</taxon>
        <taxon>Clostridiaceae</taxon>
        <taxon>Clostridium</taxon>
    </lineage>
</organism>
<dbReference type="STRING" id="84698.SAMN04488528_10684"/>
<evidence type="ECO:0000313" key="6">
    <source>
        <dbReference type="Proteomes" id="UP000198619"/>
    </source>
</evidence>
<dbReference type="InterPro" id="IPR037038">
    <property type="entry name" value="HepT-like_sf"/>
</dbReference>
<evidence type="ECO:0008006" key="7">
    <source>
        <dbReference type="Google" id="ProtNLM"/>
    </source>
</evidence>
<dbReference type="GO" id="GO:0110001">
    <property type="term" value="C:toxin-antitoxin complex"/>
    <property type="evidence" value="ECO:0007669"/>
    <property type="project" value="InterPro"/>
</dbReference>
<accession>A0A1I1B7A1</accession>
<dbReference type="Proteomes" id="UP000198619">
    <property type="component" value="Unassembled WGS sequence"/>
</dbReference>
<protein>
    <recommendedName>
        <fullName evidence="7">DUF86 domain-containing protein</fullName>
    </recommendedName>
</protein>
<evidence type="ECO:0000256" key="1">
    <source>
        <dbReference type="ARBA" id="ARBA00022649"/>
    </source>
</evidence>
<keyword evidence="1" id="KW-1277">Toxin-antitoxin system</keyword>
<dbReference type="RefSeq" id="WP_090043239.1">
    <property type="nucleotide sequence ID" value="NZ_FOKI01000068.1"/>
</dbReference>
<evidence type="ECO:0000256" key="2">
    <source>
        <dbReference type="ARBA" id="ARBA00022722"/>
    </source>
</evidence>
<gene>
    <name evidence="5" type="ORF">SAMN04488528_10684</name>
</gene>
<evidence type="ECO:0000256" key="4">
    <source>
        <dbReference type="ARBA" id="ARBA00024207"/>
    </source>
</evidence>
<reference evidence="5 6" key="1">
    <citation type="submission" date="2016-10" db="EMBL/GenBank/DDBJ databases">
        <authorList>
            <person name="de Groot N.N."/>
        </authorList>
    </citation>
    <scope>NUCLEOTIDE SEQUENCE [LARGE SCALE GENOMIC DNA]</scope>
    <source>
        <strain evidence="5 6">DSM 12271</strain>
    </source>
</reference>
<keyword evidence="3" id="KW-0378">Hydrolase</keyword>
<evidence type="ECO:0000313" key="5">
    <source>
        <dbReference type="EMBL" id="SFB45662.1"/>
    </source>
</evidence>
<dbReference type="Gene3D" id="1.20.120.580">
    <property type="entry name" value="bsu32300-like"/>
    <property type="match status" value="1"/>
</dbReference>
<keyword evidence="6" id="KW-1185">Reference proteome</keyword>